<feature type="coiled-coil region" evidence="1">
    <location>
        <begin position="283"/>
        <end position="338"/>
    </location>
</feature>
<feature type="region of interest" description="Disordered" evidence="2">
    <location>
        <begin position="676"/>
        <end position="723"/>
    </location>
</feature>
<dbReference type="KEGG" id="acan:ACA1_074080"/>
<evidence type="ECO:0008006" key="5">
    <source>
        <dbReference type="Google" id="ProtNLM"/>
    </source>
</evidence>
<feature type="region of interest" description="Disordered" evidence="2">
    <location>
        <begin position="181"/>
        <end position="248"/>
    </location>
</feature>
<proteinExistence type="predicted"/>
<feature type="compositionally biased region" description="Polar residues" evidence="2">
    <location>
        <begin position="354"/>
        <end position="365"/>
    </location>
</feature>
<feature type="region of interest" description="Disordered" evidence="2">
    <location>
        <begin position="557"/>
        <end position="608"/>
    </location>
</feature>
<feature type="compositionally biased region" description="Polar residues" evidence="2">
    <location>
        <begin position="566"/>
        <end position="586"/>
    </location>
</feature>
<dbReference type="InterPro" id="IPR035965">
    <property type="entry name" value="PAS-like_dom_sf"/>
</dbReference>
<name>L8HMM3_ACACF</name>
<dbReference type="VEuPathDB" id="AmoebaDB:ACA1_074080"/>
<feature type="region of interest" description="Disordered" evidence="2">
    <location>
        <begin position="1"/>
        <end position="135"/>
    </location>
</feature>
<evidence type="ECO:0000256" key="2">
    <source>
        <dbReference type="SAM" id="MobiDB-lite"/>
    </source>
</evidence>
<sequence length="723" mass="75289">MRFRWGPSYNAQSPTDNALAGVDCVDIERKRPGRPKGGKSKSLENGLTTISIKKARLDGPASVSGAAPTDSAPGTGSGTTAGPTSTSSSSSTAATATKQEPAATATQPHQPPAAHTAQSPAQPTLRPLRQTSVPPARFPNLASAFTPLAKVAISLPPLSSSDHPLPLPMPKFPLPPFNSTFASSASAASSSSTTSSPSPSGTGAQPRQTPLATAATARPFLPNFPPPLRLPLATSAGATPMGEAGKLSRGLKDVEAPMLGKGAAAAADHLGKANSNPYLESLLSFLVEEVKDLKQTNTSMKDEFRRTVKKLKNDIGQLQETQHRMDKERRELEDRLAALSSGTTPYSQPAPKQPSFSSPRSPCATSSPSNSFASSSEILSSFPFLSSYNLASSDVPFVVTDLNKPFLAVRTMDSAVGEESNPPMVIAANPPFCQLINYSLHELLGCPLSKIIVPDEKIKKQFLPVLYNRTSSLISDIVPLSPLCVPKDGKMIRLSSRIQLFFSENGVIRWTVTVIEGIEEAPASAEAPMTWLPGLPKWWSAYSNMASSGPLPLATLRASLPPNNRLAPSQQQPGAPVATTSTTTNGGDAHSKDPAAAVRAGGAQVTGKRKLGDRSYDLGELLSNFAAPIPSPPVGTGDFAWLLKDGVGGGLVYAGSSGGQRGGPLDAQQQQPWLPDFGKKALSSSSSPGGLEQHRPSAAAPPGARGGAGGAGGLPRLGTLKPW</sequence>
<dbReference type="RefSeq" id="XP_004358054.1">
    <property type="nucleotide sequence ID" value="XM_004357997.1"/>
</dbReference>
<feature type="compositionally biased region" description="Low complexity" evidence="2">
    <location>
        <begin position="181"/>
        <end position="204"/>
    </location>
</feature>
<keyword evidence="4" id="KW-1185">Reference proteome</keyword>
<evidence type="ECO:0000313" key="3">
    <source>
        <dbReference type="EMBL" id="ELR25621.1"/>
    </source>
</evidence>
<dbReference type="SUPFAM" id="SSF55785">
    <property type="entry name" value="PYP-like sensor domain (PAS domain)"/>
    <property type="match status" value="1"/>
</dbReference>
<dbReference type="GeneID" id="14926686"/>
<evidence type="ECO:0000313" key="4">
    <source>
        <dbReference type="Proteomes" id="UP000011083"/>
    </source>
</evidence>
<feature type="compositionally biased region" description="Gly residues" evidence="2">
    <location>
        <begin position="704"/>
        <end position="715"/>
    </location>
</feature>
<accession>L8HMM3</accession>
<dbReference type="EMBL" id="KB007798">
    <property type="protein sequence ID" value="ELR25621.1"/>
    <property type="molecule type" value="Genomic_DNA"/>
</dbReference>
<feature type="region of interest" description="Disordered" evidence="2">
    <location>
        <begin position="340"/>
        <end position="372"/>
    </location>
</feature>
<reference evidence="3 4" key="1">
    <citation type="journal article" date="2013" name="Genome Biol.">
        <title>Genome of Acanthamoeba castellanii highlights extensive lateral gene transfer and early evolution of tyrosine kinase signaling.</title>
        <authorList>
            <person name="Clarke M."/>
            <person name="Lohan A.J."/>
            <person name="Liu B."/>
            <person name="Lagkouvardos I."/>
            <person name="Roy S."/>
            <person name="Zafar N."/>
            <person name="Bertelli C."/>
            <person name="Schilde C."/>
            <person name="Kianianmomeni A."/>
            <person name="Burglin T.R."/>
            <person name="Frech C."/>
            <person name="Turcotte B."/>
            <person name="Kopec K.O."/>
            <person name="Synnott J.M."/>
            <person name="Choo C."/>
            <person name="Paponov I."/>
            <person name="Finkler A."/>
            <person name="Soon Heng Tan C."/>
            <person name="Hutchins A.P."/>
            <person name="Weinmeier T."/>
            <person name="Rattei T."/>
            <person name="Chu J.S."/>
            <person name="Gimenez G."/>
            <person name="Irimia M."/>
            <person name="Rigden D.J."/>
            <person name="Fitzpatrick D.A."/>
            <person name="Lorenzo-Morales J."/>
            <person name="Bateman A."/>
            <person name="Chiu C.H."/>
            <person name="Tang P."/>
            <person name="Hegemann P."/>
            <person name="Fromm H."/>
            <person name="Raoult D."/>
            <person name="Greub G."/>
            <person name="Miranda-Saavedra D."/>
            <person name="Chen N."/>
            <person name="Nash P."/>
            <person name="Ginger M.L."/>
            <person name="Horn M."/>
            <person name="Schaap P."/>
            <person name="Caler L."/>
            <person name="Loftus B."/>
        </authorList>
    </citation>
    <scope>NUCLEOTIDE SEQUENCE [LARGE SCALE GENOMIC DNA]</scope>
    <source>
        <strain evidence="3 4">Neff</strain>
    </source>
</reference>
<feature type="compositionally biased region" description="Low complexity" evidence="2">
    <location>
        <begin position="71"/>
        <end position="124"/>
    </location>
</feature>
<gene>
    <name evidence="3" type="ORF">ACA1_074080</name>
</gene>
<evidence type="ECO:0000256" key="1">
    <source>
        <dbReference type="SAM" id="Coils"/>
    </source>
</evidence>
<dbReference type="CDD" id="cd00130">
    <property type="entry name" value="PAS"/>
    <property type="match status" value="1"/>
</dbReference>
<protein>
    <recommendedName>
        <fullName evidence="5">PAS domain-containing protein</fullName>
    </recommendedName>
</protein>
<dbReference type="InterPro" id="IPR000014">
    <property type="entry name" value="PAS"/>
</dbReference>
<organism evidence="3 4">
    <name type="scientific">Acanthamoeba castellanii (strain ATCC 30010 / Neff)</name>
    <dbReference type="NCBI Taxonomy" id="1257118"/>
    <lineage>
        <taxon>Eukaryota</taxon>
        <taxon>Amoebozoa</taxon>
        <taxon>Discosea</taxon>
        <taxon>Longamoebia</taxon>
        <taxon>Centramoebida</taxon>
        <taxon>Acanthamoebidae</taxon>
        <taxon>Acanthamoeba</taxon>
    </lineage>
</organism>
<keyword evidence="1" id="KW-0175">Coiled coil</keyword>
<dbReference type="AlphaFoldDB" id="L8HMM3"/>
<dbReference type="Proteomes" id="UP000011083">
    <property type="component" value="Unassembled WGS sequence"/>
</dbReference>